<evidence type="ECO:0000313" key="4">
    <source>
        <dbReference type="EMBL" id="MDF2257740.1"/>
    </source>
</evidence>
<evidence type="ECO:0000256" key="1">
    <source>
        <dbReference type="ARBA" id="ARBA00022450"/>
    </source>
</evidence>
<organism evidence="4 5">
    <name type="scientific">Streptantibioticus ferralitis</name>
    <dbReference type="NCBI Taxonomy" id="236510"/>
    <lineage>
        <taxon>Bacteria</taxon>
        <taxon>Bacillati</taxon>
        <taxon>Actinomycetota</taxon>
        <taxon>Actinomycetes</taxon>
        <taxon>Kitasatosporales</taxon>
        <taxon>Streptomycetaceae</taxon>
        <taxon>Streptantibioticus</taxon>
    </lineage>
</organism>
<feature type="domain" description="Carrier" evidence="3">
    <location>
        <begin position="4"/>
        <end position="79"/>
    </location>
</feature>
<protein>
    <submittedName>
        <fullName evidence="4">Acyl carrier protein</fullName>
    </submittedName>
</protein>
<reference evidence="4 5" key="1">
    <citation type="submission" date="2023-03" db="EMBL/GenBank/DDBJ databases">
        <title>Draft genome sequence of type strain Streptomyces ferralitis JCM 14344.</title>
        <authorList>
            <person name="Klaysubun C."/>
            <person name="Duangmal K."/>
        </authorList>
    </citation>
    <scope>NUCLEOTIDE SEQUENCE [LARGE SCALE GENOMIC DNA]</scope>
    <source>
        <strain evidence="4 5">JCM 14344</strain>
    </source>
</reference>
<evidence type="ECO:0000256" key="2">
    <source>
        <dbReference type="ARBA" id="ARBA00022553"/>
    </source>
</evidence>
<dbReference type="SUPFAM" id="SSF47336">
    <property type="entry name" value="ACP-like"/>
    <property type="match status" value="1"/>
</dbReference>
<evidence type="ECO:0000259" key="3">
    <source>
        <dbReference type="PROSITE" id="PS50075"/>
    </source>
</evidence>
<dbReference type="RefSeq" id="WP_275816048.1">
    <property type="nucleotide sequence ID" value="NZ_BAAANM010000022.1"/>
</dbReference>
<dbReference type="InterPro" id="IPR009081">
    <property type="entry name" value="PP-bd_ACP"/>
</dbReference>
<accession>A0ABT5Z1N8</accession>
<dbReference type="InterPro" id="IPR020806">
    <property type="entry name" value="PKS_PP-bd"/>
</dbReference>
<dbReference type="EMBL" id="JARHTQ010000011">
    <property type="protein sequence ID" value="MDF2257740.1"/>
    <property type="molecule type" value="Genomic_DNA"/>
</dbReference>
<sequence>MRPEFDKAKMRQLVTEQVEALVGKPVRQSDDLFDLGLTSVNAARLITWIQETFGVAVGLRTVFERPEIGLLVAAITQRHCSGD</sequence>
<dbReference type="PROSITE" id="PS50075">
    <property type="entry name" value="CARRIER"/>
    <property type="match status" value="1"/>
</dbReference>
<comment type="caution">
    <text evidence="4">The sequence shown here is derived from an EMBL/GenBank/DDBJ whole genome shotgun (WGS) entry which is preliminary data.</text>
</comment>
<keyword evidence="5" id="KW-1185">Reference proteome</keyword>
<keyword evidence="1" id="KW-0596">Phosphopantetheine</keyword>
<dbReference type="Proteomes" id="UP001220022">
    <property type="component" value="Unassembled WGS sequence"/>
</dbReference>
<dbReference type="Pfam" id="PF00550">
    <property type="entry name" value="PP-binding"/>
    <property type="match status" value="1"/>
</dbReference>
<dbReference type="SMART" id="SM00823">
    <property type="entry name" value="PKS_PP"/>
    <property type="match status" value="1"/>
</dbReference>
<proteinExistence type="predicted"/>
<name>A0ABT5Z1N8_9ACTN</name>
<keyword evidence="2" id="KW-0597">Phosphoprotein</keyword>
<dbReference type="Gene3D" id="1.10.1200.10">
    <property type="entry name" value="ACP-like"/>
    <property type="match status" value="1"/>
</dbReference>
<dbReference type="InterPro" id="IPR036736">
    <property type="entry name" value="ACP-like_sf"/>
</dbReference>
<evidence type="ECO:0000313" key="5">
    <source>
        <dbReference type="Proteomes" id="UP001220022"/>
    </source>
</evidence>
<gene>
    <name evidence="4" type="ORF">P2L57_19090</name>
</gene>